<evidence type="ECO:0000313" key="5">
    <source>
        <dbReference type="EMBL" id="VEU39405.1"/>
    </source>
</evidence>
<dbReference type="GO" id="GO:0051864">
    <property type="term" value="F:histone H3K36 demethylase activity"/>
    <property type="evidence" value="ECO:0007669"/>
    <property type="project" value="TreeGrafter"/>
</dbReference>
<accession>A0A448ZBI0</accession>
<dbReference type="EMBL" id="CAACVS010000221">
    <property type="protein sequence ID" value="VEU39405.1"/>
    <property type="molecule type" value="Genomic_DNA"/>
</dbReference>
<dbReference type="SUPFAM" id="SSF51197">
    <property type="entry name" value="Clavaminate synthase-like"/>
    <property type="match status" value="1"/>
</dbReference>
<name>A0A448ZBI0_9STRA</name>
<keyword evidence="1 3" id="KW-0479">Metal-binding</keyword>
<gene>
    <name evidence="5" type="ORF">PSNMU_V1.4_AUG-EV-PASAV3_0062530</name>
</gene>
<dbReference type="GO" id="GO:0005730">
    <property type="term" value="C:nucleolus"/>
    <property type="evidence" value="ECO:0007669"/>
    <property type="project" value="TreeGrafter"/>
</dbReference>
<keyword evidence="3" id="KW-0539">Nucleus</keyword>
<dbReference type="GO" id="GO:0005506">
    <property type="term" value="F:iron ion binding"/>
    <property type="evidence" value="ECO:0007669"/>
    <property type="project" value="UniProtKB-UniRule"/>
</dbReference>
<dbReference type="Pfam" id="PF08007">
    <property type="entry name" value="JmjC_2"/>
    <property type="match status" value="1"/>
</dbReference>
<reference evidence="5 6" key="1">
    <citation type="submission" date="2019-01" db="EMBL/GenBank/DDBJ databases">
        <authorList>
            <person name="Ferrante I. M."/>
        </authorList>
    </citation>
    <scope>NUCLEOTIDE SEQUENCE [LARGE SCALE GENOMIC DNA]</scope>
    <source>
        <strain evidence="5 6">B856</strain>
    </source>
</reference>
<keyword evidence="3" id="KW-0805">Transcription regulation</keyword>
<evidence type="ECO:0000256" key="3">
    <source>
        <dbReference type="RuleBase" id="RU366061"/>
    </source>
</evidence>
<comment type="cofactor">
    <cofactor evidence="3">
        <name>Fe(2+)</name>
        <dbReference type="ChEBI" id="CHEBI:29033"/>
    </cofactor>
    <text evidence="3">Binds 1 Fe(2+) ion per subunit.</text>
</comment>
<dbReference type="OrthoDB" id="425950at2759"/>
<dbReference type="InterPro" id="IPR003347">
    <property type="entry name" value="JmjC_dom"/>
</dbReference>
<evidence type="ECO:0000313" key="6">
    <source>
        <dbReference type="Proteomes" id="UP000291116"/>
    </source>
</evidence>
<dbReference type="PANTHER" id="PTHR13096">
    <property type="entry name" value="MINA53 MYC INDUCED NUCLEAR ANTIGEN"/>
    <property type="match status" value="1"/>
</dbReference>
<dbReference type="AlphaFoldDB" id="A0A448ZBI0"/>
<comment type="similarity">
    <text evidence="3">Belongs to the ROX family.</text>
</comment>
<dbReference type="InterPro" id="IPR039994">
    <property type="entry name" value="NO66-like"/>
</dbReference>
<sequence length="477" mass="52848">MDDPDEIHRLYNNSLYAAYLAGTSIVWNHVDLKSPRVAALCEDLQGSRCKPEQEHERRTYSYKSLKLDRAFFPHAYANAYLTPPKSQTVPPHADDRDVLVFQLVGRKRWRVYQQIPIHYPFTHEQVGKSGIAVPESVLKGPLAFDDSLQPGDVLYIPRGMVHEAKTDTGNDDVPELSFHITVALATYDWTLVGNLSRMLQTKLMNIGELLPSSTDASSSARTSNTTLSPMNLRRSILPTTRENFRRKHRDEGKGDDCKSVTDANGAASPARLDCGGFLVDTGAIQKGIDSVFKKLRTEITAESVAEAMDHRIKAHNLRASGKRNALIMIGEKDESQCEPKKKAIADPMDLVVGPVAAKNVSLETHIRSSTPIERDYAQKKSSASSSSAAGLNVRDEIGDDVAEIVTKIKIQQPQQNSTFRVGDFHKLLEAYSHSLVCKLTSLSLAKRAVELGAFAVCDWDGTEVPRATKRRKIDVNI</sequence>
<dbReference type="Proteomes" id="UP000291116">
    <property type="component" value="Unassembled WGS sequence"/>
</dbReference>
<keyword evidence="6" id="KW-1185">Reference proteome</keyword>
<proteinExistence type="inferred from homology"/>
<comment type="subcellular location">
    <subcellularLocation>
        <location evidence="3">Nucleus</location>
    </subcellularLocation>
</comment>
<keyword evidence="3" id="KW-0560">Oxidoreductase</keyword>
<dbReference type="PANTHER" id="PTHR13096:SF8">
    <property type="entry name" value="RIBOSOMAL OXYGENASE 1"/>
    <property type="match status" value="1"/>
</dbReference>
<keyword evidence="2 3" id="KW-0408">Iron</keyword>
<keyword evidence="3" id="KW-0804">Transcription</keyword>
<evidence type="ECO:0000256" key="2">
    <source>
        <dbReference type="ARBA" id="ARBA00023004"/>
    </source>
</evidence>
<dbReference type="Gene3D" id="2.60.120.650">
    <property type="entry name" value="Cupin"/>
    <property type="match status" value="1"/>
</dbReference>
<protein>
    <recommendedName>
        <fullName evidence="3">Bifunctional lysine-specific demethylase and histidyl-hydroxylase</fullName>
        <ecNumber evidence="3">1.14.11.-</ecNumber>
    </recommendedName>
</protein>
<dbReference type="EC" id="1.14.11.-" evidence="3"/>
<organism evidence="5 6">
    <name type="scientific">Pseudo-nitzschia multistriata</name>
    <dbReference type="NCBI Taxonomy" id="183589"/>
    <lineage>
        <taxon>Eukaryota</taxon>
        <taxon>Sar</taxon>
        <taxon>Stramenopiles</taxon>
        <taxon>Ochrophyta</taxon>
        <taxon>Bacillariophyta</taxon>
        <taxon>Bacillariophyceae</taxon>
        <taxon>Bacillariophycidae</taxon>
        <taxon>Bacillariales</taxon>
        <taxon>Bacillariaceae</taxon>
        <taxon>Pseudo-nitzschia</taxon>
    </lineage>
</organism>
<evidence type="ECO:0000256" key="1">
    <source>
        <dbReference type="ARBA" id="ARBA00022723"/>
    </source>
</evidence>
<comment type="function">
    <text evidence="3">Oxygenase that can act as both a histone lysine demethylase and a ribosomal histidine hydroxylase.</text>
</comment>
<dbReference type="GO" id="GO:0032453">
    <property type="term" value="F:histone H3K4 demethylase activity"/>
    <property type="evidence" value="ECO:0007669"/>
    <property type="project" value="TreeGrafter"/>
</dbReference>
<feature type="domain" description="JmjC" evidence="4">
    <location>
        <begin position="51"/>
        <end position="201"/>
    </location>
</feature>
<dbReference type="PROSITE" id="PS51184">
    <property type="entry name" value="JMJC"/>
    <property type="match status" value="1"/>
</dbReference>
<evidence type="ECO:0000259" key="4">
    <source>
        <dbReference type="PROSITE" id="PS51184"/>
    </source>
</evidence>
<keyword evidence="3" id="KW-0223">Dioxygenase</keyword>